<dbReference type="InterPro" id="IPR013249">
    <property type="entry name" value="RNA_pol_sigma70_r4_t2"/>
</dbReference>
<dbReference type="Gene3D" id="1.10.10.10">
    <property type="entry name" value="Winged helix-like DNA-binding domain superfamily/Winged helix DNA-binding domain"/>
    <property type="match status" value="1"/>
</dbReference>
<dbReference type="InterPro" id="IPR014284">
    <property type="entry name" value="RNA_pol_sigma-70_dom"/>
</dbReference>
<dbReference type="Pfam" id="PF08281">
    <property type="entry name" value="Sigma70_r4_2"/>
    <property type="match status" value="1"/>
</dbReference>
<dbReference type="RefSeq" id="WP_259415050.1">
    <property type="nucleotide sequence ID" value="NZ_JANWGH010000003.1"/>
</dbReference>
<dbReference type="InterPro" id="IPR036388">
    <property type="entry name" value="WH-like_DNA-bd_sf"/>
</dbReference>
<keyword evidence="2" id="KW-0805">Transcription regulation</keyword>
<dbReference type="InterPro" id="IPR007627">
    <property type="entry name" value="RNA_pol_sigma70_r2"/>
</dbReference>
<dbReference type="InterPro" id="IPR013325">
    <property type="entry name" value="RNA_pol_sigma_r2"/>
</dbReference>
<dbReference type="Proteomes" id="UP001206788">
    <property type="component" value="Unassembled WGS sequence"/>
</dbReference>
<keyword evidence="3" id="KW-0731">Sigma factor</keyword>
<evidence type="ECO:0000259" key="7">
    <source>
        <dbReference type="Pfam" id="PF08281"/>
    </source>
</evidence>
<dbReference type="Pfam" id="PF04542">
    <property type="entry name" value="Sigma70_r2"/>
    <property type="match status" value="1"/>
</dbReference>
<dbReference type="SUPFAM" id="SSF88946">
    <property type="entry name" value="Sigma2 domain of RNA polymerase sigma factors"/>
    <property type="match status" value="1"/>
</dbReference>
<reference evidence="8 9" key="1">
    <citation type="submission" date="2022-08" db="EMBL/GenBank/DDBJ databases">
        <title>Algoriphagus sp. CAU 1643 isolated from mud.</title>
        <authorList>
            <person name="Kim W."/>
        </authorList>
    </citation>
    <scope>NUCLEOTIDE SEQUENCE [LARGE SCALE GENOMIC DNA]</scope>
    <source>
        <strain evidence="8 9">CAU 1643</strain>
    </source>
</reference>
<comment type="similarity">
    <text evidence="1">Belongs to the sigma-70 factor family. ECF subfamily.</text>
</comment>
<name>A0ABT2G7X4_9BACT</name>
<keyword evidence="5" id="KW-0804">Transcription</keyword>
<gene>
    <name evidence="8" type="ORF">NY014_13170</name>
</gene>
<feature type="domain" description="RNA polymerase sigma factor 70 region 4 type 2" evidence="7">
    <location>
        <begin position="106"/>
        <end position="157"/>
    </location>
</feature>
<dbReference type="InterPro" id="IPR013324">
    <property type="entry name" value="RNA_pol_sigma_r3/r4-like"/>
</dbReference>
<evidence type="ECO:0000256" key="1">
    <source>
        <dbReference type="ARBA" id="ARBA00010641"/>
    </source>
</evidence>
<evidence type="ECO:0000256" key="5">
    <source>
        <dbReference type="ARBA" id="ARBA00023163"/>
    </source>
</evidence>
<dbReference type="NCBIfam" id="TIGR02937">
    <property type="entry name" value="sigma70-ECF"/>
    <property type="match status" value="1"/>
</dbReference>
<dbReference type="PANTHER" id="PTHR43133:SF8">
    <property type="entry name" value="RNA POLYMERASE SIGMA FACTOR HI_1459-RELATED"/>
    <property type="match status" value="1"/>
</dbReference>
<evidence type="ECO:0000259" key="6">
    <source>
        <dbReference type="Pfam" id="PF04542"/>
    </source>
</evidence>
<feature type="domain" description="RNA polymerase sigma-70 region 2" evidence="6">
    <location>
        <begin position="14"/>
        <end position="80"/>
    </location>
</feature>
<dbReference type="EMBL" id="JANWGH010000003">
    <property type="protein sequence ID" value="MCS5491390.1"/>
    <property type="molecule type" value="Genomic_DNA"/>
</dbReference>
<keyword evidence="4" id="KW-0238">DNA-binding</keyword>
<dbReference type="SUPFAM" id="SSF88659">
    <property type="entry name" value="Sigma3 and sigma4 domains of RNA polymerase sigma factors"/>
    <property type="match status" value="1"/>
</dbReference>
<evidence type="ECO:0000256" key="2">
    <source>
        <dbReference type="ARBA" id="ARBA00023015"/>
    </source>
</evidence>
<dbReference type="Gene3D" id="1.10.1740.10">
    <property type="match status" value="1"/>
</dbReference>
<keyword evidence="9" id="KW-1185">Reference proteome</keyword>
<protein>
    <submittedName>
        <fullName evidence="8">RNA polymerase sigma factor</fullName>
    </submittedName>
</protein>
<dbReference type="InterPro" id="IPR039425">
    <property type="entry name" value="RNA_pol_sigma-70-like"/>
</dbReference>
<proteinExistence type="inferred from homology"/>
<sequence length="166" mass="19837">MNQSAEEELFKARFEEHKDTIYRLCLGYFQQNSMLAEDALQETFIKAWIHRKQFREDANWQTWIYRIAVNTCLLKIKQEKKEKDKAQAYSLEPQVEFDDEKERKIQKMHQCIEKLQPQNQILILMVLEGIPYATIEETMGLSSENLRVKIHRIKKQLYSCISHGNL</sequence>
<dbReference type="PANTHER" id="PTHR43133">
    <property type="entry name" value="RNA POLYMERASE ECF-TYPE SIGMA FACTO"/>
    <property type="match status" value="1"/>
</dbReference>
<organism evidence="8 9">
    <name type="scientific">Algoriphagus limi</name>
    <dbReference type="NCBI Taxonomy" id="2975273"/>
    <lineage>
        <taxon>Bacteria</taxon>
        <taxon>Pseudomonadati</taxon>
        <taxon>Bacteroidota</taxon>
        <taxon>Cytophagia</taxon>
        <taxon>Cytophagales</taxon>
        <taxon>Cyclobacteriaceae</taxon>
        <taxon>Algoriphagus</taxon>
    </lineage>
</organism>
<evidence type="ECO:0000256" key="4">
    <source>
        <dbReference type="ARBA" id="ARBA00023125"/>
    </source>
</evidence>
<accession>A0ABT2G7X4</accession>
<evidence type="ECO:0000313" key="9">
    <source>
        <dbReference type="Proteomes" id="UP001206788"/>
    </source>
</evidence>
<evidence type="ECO:0000313" key="8">
    <source>
        <dbReference type="EMBL" id="MCS5491390.1"/>
    </source>
</evidence>
<evidence type="ECO:0000256" key="3">
    <source>
        <dbReference type="ARBA" id="ARBA00023082"/>
    </source>
</evidence>
<comment type="caution">
    <text evidence="8">The sequence shown here is derived from an EMBL/GenBank/DDBJ whole genome shotgun (WGS) entry which is preliminary data.</text>
</comment>